<organism evidence="3 4">
    <name type="scientific">Rhamnusium bicolor</name>
    <dbReference type="NCBI Taxonomy" id="1586634"/>
    <lineage>
        <taxon>Eukaryota</taxon>
        <taxon>Metazoa</taxon>
        <taxon>Ecdysozoa</taxon>
        <taxon>Arthropoda</taxon>
        <taxon>Hexapoda</taxon>
        <taxon>Insecta</taxon>
        <taxon>Pterygota</taxon>
        <taxon>Neoptera</taxon>
        <taxon>Endopterygota</taxon>
        <taxon>Coleoptera</taxon>
        <taxon>Polyphaga</taxon>
        <taxon>Cucujiformia</taxon>
        <taxon>Chrysomeloidea</taxon>
        <taxon>Cerambycidae</taxon>
        <taxon>Lepturinae</taxon>
        <taxon>Rhagiini</taxon>
        <taxon>Rhamnusium</taxon>
    </lineage>
</organism>
<dbReference type="PANTHER" id="PTHR46599">
    <property type="entry name" value="PIGGYBAC TRANSPOSABLE ELEMENT-DERIVED PROTEIN 4"/>
    <property type="match status" value="1"/>
</dbReference>
<reference evidence="3" key="1">
    <citation type="journal article" date="2023" name="Insect Mol. Biol.">
        <title>Genome sequencing provides insights into the evolution of gene families encoding plant cell wall-degrading enzymes in longhorned beetles.</title>
        <authorList>
            <person name="Shin N.R."/>
            <person name="Okamura Y."/>
            <person name="Kirsch R."/>
            <person name="Pauchet Y."/>
        </authorList>
    </citation>
    <scope>NUCLEOTIDE SEQUENCE</scope>
    <source>
        <strain evidence="3">RBIC_L_NR</strain>
    </source>
</reference>
<proteinExistence type="predicted"/>
<keyword evidence="4" id="KW-1185">Reference proteome</keyword>
<dbReference type="PANTHER" id="PTHR46599:SF3">
    <property type="entry name" value="PIGGYBAC TRANSPOSABLE ELEMENT-DERIVED PROTEIN 4"/>
    <property type="match status" value="1"/>
</dbReference>
<feature type="region of interest" description="Disordered" evidence="1">
    <location>
        <begin position="1"/>
        <end position="26"/>
    </location>
</feature>
<gene>
    <name evidence="3" type="ORF">NQ314_016922</name>
</gene>
<evidence type="ECO:0000256" key="1">
    <source>
        <dbReference type="SAM" id="MobiDB-lite"/>
    </source>
</evidence>
<accession>A0AAV8WVD3</accession>
<dbReference type="Proteomes" id="UP001162156">
    <property type="component" value="Unassembled WGS sequence"/>
</dbReference>
<evidence type="ECO:0000259" key="2">
    <source>
        <dbReference type="Pfam" id="PF13843"/>
    </source>
</evidence>
<dbReference type="AlphaFoldDB" id="A0AAV8WVD3"/>
<comment type="caution">
    <text evidence="3">The sequence shown here is derived from an EMBL/GenBank/DDBJ whole genome shotgun (WGS) entry which is preliminary data.</text>
</comment>
<name>A0AAV8WVD3_9CUCU</name>
<feature type="domain" description="PiggyBac transposable element-derived protein" evidence="2">
    <location>
        <begin position="132"/>
        <end position="202"/>
    </location>
</feature>
<sequence length="206" mass="22970">MIDDVEDADYIPSGSESDIEDADGDEDIRDVDIGEIIVANSEDSEDDLPLSTFPHANKVQGGNVTWAICNISCVKPPSNFQSPFGLADQVEGLNSSSCTPYKLFNLLITDEILKNITFQTNLYAEQDYKISNDGISIVKWKDKRTVHLLSNFHDPQSTAEVKRKDGSSKQIPCPNALIEYNQNMNCVDRFDQLKSTYEIDRKINGG</sequence>
<dbReference type="Pfam" id="PF13843">
    <property type="entry name" value="DDE_Tnp_1_7"/>
    <property type="match status" value="1"/>
</dbReference>
<dbReference type="EMBL" id="JANEYF010004703">
    <property type="protein sequence ID" value="KAJ8930303.1"/>
    <property type="molecule type" value="Genomic_DNA"/>
</dbReference>
<dbReference type="InterPro" id="IPR029526">
    <property type="entry name" value="PGBD"/>
</dbReference>
<evidence type="ECO:0000313" key="4">
    <source>
        <dbReference type="Proteomes" id="UP001162156"/>
    </source>
</evidence>
<protein>
    <recommendedName>
        <fullName evidence="2">PiggyBac transposable element-derived protein domain-containing protein</fullName>
    </recommendedName>
</protein>
<evidence type="ECO:0000313" key="3">
    <source>
        <dbReference type="EMBL" id="KAJ8930303.1"/>
    </source>
</evidence>
<feature type="compositionally biased region" description="Acidic residues" evidence="1">
    <location>
        <begin position="17"/>
        <end position="26"/>
    </location>
</feature>